<name>A0AAF0ZR56_SOLVR</name>
<evidence type="ECO:0008006" key="3">
    <source>
        <dbReference type="Google" id="ProtNLM"/>
    </source>
</evidence>
<keyword evidence="2" id="KW-1185">Reference proteome</keyword>
<protein>
    <recommendedName>
        <fullName evidence="3">Reverse transcriptase/retrotransposon-derived protein RNase H-like domain-containing protein</fullName>
    </recommendedName>
</protein>
<evidence type="ECO:0000313" key="1">
    <source>
        <dbReference type="EMBL" id="WMV46490.1"/>
    </source>
</evidence>
<gene>
    <name evidence="1" type="ORF">MTR67_039875</name>
</gene>
<evidence type="ECO:0000313" key="2">
    <source>
        <dbReference type="Proteomes" id="UP001234989"/>
    </source>
</evidence>
<organism evidence="1 2">
    <name type="scientific">Solanum verrucosum</name>
    <dbReference type="NCBI Taxonomy" id="315347"/>
    <lineage>
        <taxon>Eukaryota</taxon>
        <taxon>Viridiplantae</taxon>
        <taxon>Streptophyta</taxon>
        <taxon>Embryophyta</taxon>
        <taxon>Tracheophyta</taxon>
        <taxon>Spermatophyta</taxon>
        <taxon>Magnoliopsida</taxon>
        <taxon>eudicotyledons</taxon>
        <taxon>Gunneridae</taxon>
        <taxon>Pentapetalae</taxon>
        <taxon>asterids</taxon>
        <taxon>lamiids</taxon>
        <taxon>Solanales</taxon>
        <taxon>Solanaceae</taxon>
        <taxon>Solanoideae</taxon>
        <taxon>Solaneae</taxon>
        <taxon>Solanum</taxon>
    </lineage>
</organism>
<accession>A0AAF0ZR56</accession>
<dbReference type="AlphaFoldDB" id="A0AAF0ZR56"/>
<dbReference type="EMBL" id="CP133620">
    <property type="protein sequence ID" value="WMV46490.1"/>
    <property type="molecule type" value="Genomic_DNA"/>
</dbReference>
<sequence>MEGKYFILYCDASHSGLGIVLMHDTNVIHRDS</sequence>
<dbReference type="Proteomes" id="UP001234989">
    <property type="component" value="Chromosome 9"/>
</dbReference>
<proteinExistence type="predicted"/>
<reference evidence="1" key="1">
    <citation type="submission" date="2023-08" db="EMBL/GenBank/DDBJ databases">
        <title>A de novo genome assembly of Solanum verrucosum Schlechtendal, a Mexican diploid species geographically isolated from the other diploid A-genome species in potato relatives.</title>
        <authorList>
            <person name="Hosaka K."/>
        </authorList>
    </citation>
    <scope>NUCLEOTIDE SEQUENCE</scope>
    <source>
        <tissue evidence="1">Young leaves</tissue>
    </source>
</reference>